<organism evidence="1 2">
    <name type="scientific">Araneus ventricosus</name>
    <name type="common">Orbweaver spider</name>
    <name type="synonym">Epeira ventricosa</name>
    <dbReference type="NCBI Taxonomy" id="182803"/>
    <lineage>
        <taxon>Eukaryota</taxon>
        <taxon>Metazoa</taxon>
        <taxon>Ecdysozoa</taxon>
        <taxon>Arthropoda</taxon>
        <taxon>Chelicerata</taxon>
        <taxon>Arachnida</taxon>
        <taxon>Araneae</taxon>
        <taxon>Araneomorphae</taxon>
        <taxon>Entelegynae</taxon>
        <taxon>Araneoidea</taxon>
        <taxon>Araneidae</taxon>
        <taxon>Araneus</taxon>
    </lineage>
</organism>
<protein>
    <submittedName>
        <fullName evidence="1">Uncharacterized protein</fullName>
    </submittedName>
</protein>
<evidence type="ECO:0000313" key="2">
    <source>
        <dbReference type="Proteomes" id="UP000499080"/>
    </source>
</evidence>
<comment type="caution">
    <text evidence="1">The sequence shown here is derived from an EMBL/GenBank/DDBJ whole genome shotgun (WGS) entry which is preliminary data.</text>
</comment>
<reference evidence="1 2" key="1">
    <citation type="journal article" date="2019" name="Sci. Rep.">
        <title>Orb-weaving spider Araneus ventricosus genome elucidates the spidroin gene catalogue.</title>
        <authorList>
            <person name="Kono N."/>
            <person name="Nakamura H."/>
            <person name="Ohtoshi R."/>
            <person name="Moran D.A.P."/>
            <person name="Shinohara A."/>
            <person name="Yoshida Y."/>
            <person name="Fujiwara M."/>
            <person name="Mori M."/>
            <person name="Tomita M."/>
            <person name="Arakawa K."/>
        </authorList>
    </citation>
    <scope>NUCLEOTIDE SEQUENCE [LARGE SCALE GENOMIC DNA]</scope>
</reference>
<name>A0A4Y2IWN2_ARAVE</name>
<keyword evidence="2" id="KW-1185">Reference proteome</keyword>
<dbReference type="AlphaFoldDB" id="A0A4Y2IWN2"/>
<dbReference type="OrthoDB" id="8031842at2759"/>
<dbReference type="EMBL" id="BGPR01003003">
    <property type="protein sequence ID" value="GBM82318.1"/>
    <property type="molecule type" value="Genomic_DNA"/>
</dbReference>
<proteinExistence type="predicted"/>
<sequence>MAIEHFVDRRSPFPSLRFCQYSEFQNMGMRKSFPNANIASSFSKGHCVVRIYGSIYRWPFRFRGNWSLGYCNMYSQWDTYESLWRNQLIPALQKRGCVDSTIFMQKGAPPHFATPVKQLLNLHLEMTELSVAISQQPGSHDHLTSSLATPGCGVT</sequence>
<accession>A0A4Y2IWN2</accession>
<gene>
    <name evidence="1" type="ORF">AVEN_193562_1</name>
</gene>
<dbReference type="Proteomes" id="UP000499080">
    <property type="component" value="Unassembled WGS sequence"/>
</dbReference>
<evidence type="ECO:0000313" key="1">
    <source>
        <dbReference type="EMBL" id="GBM82318.1"/>
    </source>
</evidence>